<evidence type="ECO:0000256" key="1">
    <source>
        <dbReference type="ARBA" id="ARBA00004141"/>
    </source>
</evidence>
<feature type="transmembrane region" description="Helical" evidence="6">
    <location>
        <begin position="64"/>
        <end position="82"/>
    </location>
</feature>
<dbReference type="Proteomes" id="UP000275408">
    <property type="component" value="Unassembled WGS sequence"/>
</dbReference>
<evidence type="ECO:0000313" key="8">
    <source>
        <dbReference type="EMBL" id="RMX47243.1"/>
    </source>
</evidence>
<sequence>MEGKSPSLSLQKHNWIFRQSINREFLRSYSGIINIAEMVGLATSFGALQHYVTLVSMKTVADTLFFTTSGVAYFVTLIIFLVKVFDFQKKNLKFWNAFIVMFTSVTAVLLLVSSSFLANEAVKLGDSFHETPLQPKCVTCSKINIASIFGFISSILFIVDFFLYVRQYGFPCSKRKGRQVTVQQVQVTPMTENEEERTI</sequence>
<evidence type="ECO:0000313" key="9">
    <source>
        <dbReference type="Proteomes" id="UP000275408"/>
    </source>
</evidence>
<keyword evidence="2 5" id="KW-0812">Transmembrane</keyword>
<evidence type="ECO:0000256" key="2">
    <source>
        <dbReference type="ARBA" id="ARBA00022692"/>
    </source>
</evidence>
<keyword evidence="9" id="KW-1185">Reference proteome</keyword>
<dbReference type="GO" id="GO:0016020">
    <property type="term" value="C:membrane"/>
    <property type="evidence" value="ECO:0007669"/>
    <property type="project" value="UniProtKB-SubCell"/>
</dbReference>
<dbReference type="OrthoDB" id="5967385at2759"/>
<evidence type="ECO:0000256" key="6">
    <source>
        <dbReference type="SAM" id="Phobius"/>
    </source>
</evidence>
<keyword evidence="4 5" id="KW-0472">Membrane</keyword>
<keyword evidence="3 6" id="KW-1133">Transmembrane helix</keyword>
<accession>A0A3M6U0Q5</accession>
<dbReference type="AlphaFoldDB" id="A0A3M6U0Q5"/>
<evidence type="ECO:0000259" key="7">
    <source>
        <dbReference type="PROSITE" id="PS51225"/>
    </source>
</evidence>
<dbReference type="EMBL" id="RCHS01002452">
    <property type="protein sequence ID" value="RMX47243.1"/>
    <property type="molecule type" value="Genomic_DNA"/>
</dbReference>
<proteinExistence type="predicted"/>
<protein>
    <recommendedName>
        <fullName evidence="7">MARVEL domain-containing protein</fullName>
    </recommendedName>
</protein>
<dbReference type="Pfam" id="PF01284">
    <property type="entry name" value="MARVEL"/>
    <property type="match status" value="1"/>
</dbReference>
<reference evidence="8 9" key="1">
    <citation type="journal article" date="2018" name="Sci. Rep.">
        <title>Comparative analysis of the Pocillopora damicornis genome highlights role of immune system in coral evolution.</title>
        <authorList>
            <person name="Cunning R."/>
            <person name="Bay R.A."/>
            <person name="Gillette P."/>
            <person name="Baker A.C."/>
            <person name="Traylor-Knowles N."/>
        </authorList>
    </citation>
    <scope>NUCLEOTIDE SEQUENCE [LARGE SCALE GENOMIC DNA]</scope>
    <source>
        <strain evidence="8">RSMAS</strain>
        <tissue evidence="8">Whole animal</tissue>
    </source>
</reference>
<comment type="subcellular location">
    <subcellularLocation>
        <location evidence="1">Membrane</location>
        <topology evidence="1">Multi-pass membrane protein</topology>
    </subcellularLocation>
</comment>
<feature type="transmembrane region" description="Helical" evidence="6">
    <location>
        <begin position="143"/>
        <end position="165"/>
    </location>
</feature>
<feature type="transmembrane region" description="Helical" evidence="6">
    <location>
        <begin position="94"/>
        <end position="118"/>
    </location>
</feature>
<dbReference type="PROSITE" id="PS51225">
    <property type="entry name" value="MARVEL"/>
    <property type="match status" value="1"/>
</dbReference>
<evidence type="ECO:0000256" key="3">
    <source>
        <dbReference type="ARBA" id="ARBA00022989"/>
    </source>
</evidence>
<dbReference type="InterPro" id="IPR008253">
    <property type="entry name" value="Marvel"/>
</dbReference>
<evidence type="ECO:0000256" key="4">
    <source>
        <dbReference type="ARBA" id="ARBA00023136"/>
    </source>
</evidence>
<evidence type="ECO:0000256" key="5">
    <source>
        <dbReference type="PROSITE-ProRule" id="PRU00581"/>
    </source>
</evidence>
<comment type="caution">
    <text evidence="8">The sequence shown here is derived from an EMBL/GenBank/DDBJ whole genome shotgun (WGS) entry which is preliminary data.</text>
</comment>
<organism evidence="8 9">
    <name type="scientific">Pocillopora damicornis</name>
    <name type="common">Cauliflower coral</name>
    <name type="synonym">Millepora damicornis</name>
    <dbReference type="NCBI Taxonomy" id="46731"/>
    <lineage>
        <taxon>Eukaryota</taxon>
        <taxon>Metazoa</taxon>
        <taxon>Cnidaria</taxon>
        <taxon>Anthozoa</taxon>
        <taxon>Hexacorallia</taxon>
        <taxon>Scleractinia</taxon>
        <taxon>Astrocoeniina</taxon>
        <taxon>Pocilloporidae</taxon>
        <taxon>Pocillopora</taxon>
    </lineage>
</organism>
<feature type="domain" description="MARVEL" evidence="7">
    <location>
        <begin position="25"/>
        <end position="169"/>
    </location>
</feature>
<name>A0A3M6U0Q5_POCDA</name>
<feature type="transmembrane region" description="Helical" evidence="6">
    <location>
        <begin position="32"/>
        <end position="52"/>
    </location>
</feature>
<gene>
    <name evidence="8" type="ORF">pdam_00012928</name>
</gene>